<feature type="transmembrane region" description="Helical" evidence="1">
    <location>
        <begin position="21"/>
        <end position="44"/>
    </location>
</feature>
<accession>A0ABS2E8M0</accession>
<feature type="transmembrane region" description="Helical" evidence="1">
    <location>
        <begin position="547"/>
        <end position="565"/>
    </location>
</feature>
<dbReference type="InterPro" id="IPR056071">
    <property type="entry name" value="DUF7654"/>
</dbReference>
<feature type="transmembrane region" description="Helical" evidence="1">
    <location>
        <begin position="206"/>
        <end position="228"/>
    </location>
</feature>
<feature type="transmembrane region" description="Helical" evidence="1">
    <location>
        <begin position="282"/>
        <end position="300"/>
    </location>
</feature>
<evidence type="ECO:0000256" key="1">
    <source>
        <dbReference type="SAM" id="Phobius"/>
    </source>
</evidence>
<dbReference type="Proteomes" id="UP000716906">
    <property type="component" value="Unassembled WGS sequence"/>
</dbReference>
<feature type="transmembrane region" description="Helical" evidence="1">
    <location>
        <begin position="258"/>
        <end position="273"/>
    </location>
</feature>
<keyword evidence="1" id="KW-0812">Transmembrane</keyword>
<feature type="transmembrane region" description="Helical" evidence="1">
    <location>
        <begin position="403"/>
        <end position="421"/>
    </location>
</feature>
<feature type="transmembrane region" description="Helical" evidence="1">
    <location>
        <begin position="428"/>
        <end position="448"/>
    </location>
</feature>
<comment type="caution">
    <text evidence="4">The sequence shown here is derived from an EMBL/GenBank/DDBJ whole genome shotgun (WGS) entry which is preliminary data.</text>
</comment>
<feature type="transmembrane region" description="Helical" evidence="1">
    <location>
        <begin position="518"/>
        <end position="540"/>
    </location>
</feature>
<organism evidence="4 5">
    <name type="scientific">Faecalicatena fissicatena</name>
    <dbReference type="NCBI Taxonomy" id="290055"/>
    <lineage>
        <taxon>Bacteria</taxon>
        <taxon>Bacillati</taxon>
        <taxon>Bacillota</taxon>
        <taxon>Clostridia</taxon>
        <taxon>Lachnospirales</taxon>
        <taxon>Lachnospiraceae</taxon>
        <taxon>Faecalicatena</taxon>
    </lineage>
</organism>
<proteinExistence type="predicted"/>
<protein>
    <recommendedName>
        <fullName evidence="6">Glycosyltransferase RgtA/B/C/D-like domain-containing protein</fullName>
    </recommendedName>
</protein>
<evidence type="ECO:0008006" key="6">
    <source>
        <dbReference type="Google" id="ProtNLM"/>
    </source>
</evidence>
<evidence type="ECO:0000313" key="5">
    <source>
        <dbReference type="Proteomes" id="UP000716906"/>
    </source>
</evidence>
<evidence type="ECO:0000259" key="2">
    <source>
        <dbReference type="Pfam" id="PF24672"/>
    </source>
</evidence>
<evidence type="ECO:0000313" key="4">
    <source>
        <dbReference type="EMBL" id="MBM6737981.1"/>
    </source>
</evidence>
<dbReference type="Pfam" id="PF24672">
    <property type="entry name" value="DUF7654"/>
    <property type="match status" value="1"/>
</dbReference>
<feature type="transmembrane region" description="Helical" evidence="1">
    <location>
        <begin position="64"/>
        <end position="83"/>
    </location>
</feature>
<evidence type="ECO:0000259" key="3">
    <source>
        <dbReference type="Pfam" id="PF24677"/>
    </source>
</evidence>
<sequence length="718" mass="81549">MIDEDVFMFRKKTFSKKWVQIIILLLLSISWALIISTVVTGRLWQIDTLQSNLANLPIWLTLNRAYILFFVLFYLGLHFIFSIRDMYKWIFEKRWILGVLLLVFLTVNRYHGDSIGVYNEWIQPGEGTAASIPIVGETRDIRSDEFLVTTPAVLASTYGDDAYGKYNNILRGTDTLNIINGVYGGYATLGYAPWELVYLILPVENAFSFCWFAPLIFGFLMVMELFCIISKKNKLISVMGAFLVICSSFYLWWGFSPYYVAGPGTIVCLYYFLNSDKSWKKLLYALGTAVCFSIFVTNLYPAWQVPLGYLFLAVGVWMLYENWQKVKKLRGKDWAIVGGCVLFMLSLIASYFLVSQDYIQAISATVYPGERVDNGSFSLYKLMFYSQVPFYAYQEIGNASETGVFFSLFPIPTIMAAYMWIKQKKKDWLIGGLLLVEIPMLIYVTVGLPEIVAKVLLFSNSTAIRTADILGLIQIVLIVAILSRRSECVKMPVFLAVILSMITGGLAIFVSQKYYPEYLNSMQCVLMFVIIVLFCVGLILELKPRTKALLAFGFIAVSIFTGIYIRPVMKGLDAIYTKPVAKEIQEIQKEDENAKWITIGLEPVLSAFSVSCGAPTVNSTNIYPNLKLWESLDAEGEYESIYNRYAHITVELTENETAFETIQADWIRVKISYADLSKTGVNYLMTGGEIELKLDNGYAEFEKTYEQSGIAIYKISYL</sequence>
<keyword evidence="5" id="KW-1185">Reference proteome</keyword>
<dbReference type="RefSeq" id="WP_205155965.1">
    <property type="nucleotide sequence ID" value="NZ_JACLYY010000006.1"/>
</dbReference>
<dbReference type="InterPro" id="IPR056074">
    <property type="entry name" value="DUF7657"/>
</dbReference>
<feature type="domain" description="DUF7657" evidence="3">
    <location>
        <begin position="94"/>
        <end position="483"/>
    </location>
</feature>
<dbReference type="EMBL" id="JACLYY010000006">
    <property type="protein sequence ID" value="MBM6737981.1"/>
    <property type="molecule type" value="Genomic_DNA"/>
</dbReference>
<feature type="transmembrane region" description="Helical" evidence="1">
    <location>
        <begin position="306"/>
        <end position="323"/>
    </location>
</feature>
<gene>
    <name evidence="4" type="ORF">H7U36_07675</name>
</gene>
<feature type="domain" description="DUF7654" evidence="2">
    <location>
        <begin position="575"/>
        <end position="716"/>
    </location>
</feature>
<dbReference type="Pfam" id="PF24677">
    <property type="entry name" value="DUF7657"/>
    <property type="match status" value="1"/>
</dbReference>
<feature type="transmembrane region" description="Helical" evidence="1">
    <location>
        <begin position="335"/>
        <end position="354"/>
    </location>
</feature>
<feature type="transmembrane region" description="Helical" evidence="1">
    <location>
        <begin position="463"/>
        <end position="482"/>
    </location>
</feature>
<name>A0ABS2E8M0_9FIRM</name>
<feature type="transmembrane region" description="Helical" evidence="1">
    <location>
        <begin position="494"/>
        <end position="512"/>
    </location>
</feature>
<keyword evidence="1" id="KW-1133">Transmembrane helix</keyword>
<keyword evidence="1" id="KW-0472">Membrane</keyword>
<reference evidence="4 5" key="1">
    <citation type="journal article" date="2021" name="Sci. Rep.">
        <title>The distribution of antibiotic resistance genes in chicken gut microbiota commensals.</title>
        <authorList>
            <person name="Juricova H."/>
            <person name="Matiasovicova J."/>
            <person name="Kubasova T."/>
            <person name="Cejkova D."/>
            <person name="Rychlik I."/>
        </authorList>
    </citation>
    <scope>NUCLEOTIDE SEQUENCE [LARGE SCALE GENOMIC DNA]</scope>
    <source>
        <strain evidence="4 5">An773</strain>
    </source>
</reference>
<feature type="transmembrane region" description="Helical" evidence="1">
    <location>
        <begin position="235"/>
        <end position="252"/>
    </location>
</feature>